<protein>
    <submittedName>
        <fullName evidence="2">Uncharacterized protein</fullName>
    </submittedName>
</protein>
<accession>A0A0U5GNS7</accession>
<feature type="transmembrane region" description="Helical" evidence="1">
    <location>
        <begin position="31"/>
        <end position="52"/>
    </location>
</feature>
<evidence type="ECO:0000256" key="1">
    <source>
        <dbReference type="SAM" id="Phobius"/>
    </source>
</evidence>
<evidence type="ECO:0000313" key="2">
    <source>
        <dbReference type="EMBL" id="CEN59957.1"/>
    </source>
</evidence>
<dbReference type="AlphaFoldDB" id="A0A0U5GNS7"/>
<reference evidence="3" key="1">
    <citation type="journal article" date="2016" name="Genome Announc.">
        <title>Draft genome sequences of fungus Aspergillus calidoustus.</title>
        <authorList>
            <person name="Horn F."/>
            <person name="Linde J."/>
            <person name="Mattern D.J."/>
            <person name="Walther G."/>
            <person name="Guthke R."/>
            <person name="Scherlach K."/>
            <person name="Martin K."/>
            <person name="Brakhage A.A."/>
            <person name="Petzke L."/>
            <person name="Valiante V."/>
        </authorList>
    </citation>
    <scope>NUCLEOTIDE SEQUENCE [LARGE SCALE GENOMIC DNA]</scope>
    <source>
        <strain evidence="3">SF006504</strain>
    </source>
</reference>
<dbReference type="EMBL" id="CDMC01000002">
    <property type="protein sequence ID" value="CEN59957.1"/>
    <property type="molecule type" value="Genomic_DNA"/>
</dbReference>
<feature type="transmembrane region" description="Helical" evidence="1">
    <location>
        <begin position="72"/>
        <end position="94"/>
    </location>
</feature>
<proteinExistence type="predicted"/>
<evidence type="ECO:0000313" key="3">
    <source>
        <dbReference type="Proteomes" id="UP000054771"/>
    </source>
</evidence>
<dbReference type="Proteomes" id="UP000054771">
    <property type="component" value="Unassembled WGS sequence"/>
</dbReference>
<gene>
    <name evidence="2" type="ORF">ASPCAL02398</name>
</gene>
<name>A0A0U5GNS7_ASPCI</name>
<keyword evidence="3" id="KW-1185">Reference proteome</keyword>
<feature type="transmembrane region" description="Helical" evidence="1">
    <location>
        <begin position="171"/>
        <end position="191"/>
    </location>
</feature>
<organism evidence="2 3">
    <name type="scientific">Aspergillus calidoustus</name>
    <dbReference type="NCBI Taxonomy" id="454130"/>
    <lineage>
        <taxon>Eukaryota</taxon>
        <taxon>Fungi</taxon>
        <taxon>Dikarya</taxon>
        <taxon>Ascomycota</taxon>
        <taxon>Pezizomycotina</taxon>
        <taxon>Eurotiomycetes</taxon>
        <taxon>Eurotiomycetidae</taxon>
        <taxon>Eurotiales</taxon>
        <taxon>Aspergillaceae</taxon>
        <taxon>Aspergillus</taxon>
        <taxon>Aspergillus subgen. Nidulantes</taxon>
    </lineage>
</organism>
<keyword evidence="1" id="KW-0812">Transmembrane</keyword>
<keyword evidence="1" id="KW-0472">Membrane</keyword>
<keyword evidence="1" id="KW-1133">Transmembrane helix</keyword>
<sequence>MTPESNKRVHRTMVPLSFLRMIMYHSTGSKWAKAAAVIIHTIFSIFALLPQLDLMISETPRMGHGDLVIDLFFMPIWSVNILLAMLAAILPVYFQTRQGARLRGTNNPPALTYTGLFSDVCLILQVAMSWNFCTSWPWRIERISQVQAAAAAASYSPTRWFKVVRWEDWHIVAYLGFALGQCVVFCLPLWARYRRGPQKLPLFKQGLA</sequence>